<organism evidence="4 5">
    <name type="scientific">Pseudaquabacterium inlustre</name>
    <dbReference type="NCBI Taxonomy" id="2984192"/>
    <lineage>
        <taxon>Bacteria</taxon>
        <taxon>Pseudomonadati</taxon>
        <taxon>Pseudomonadota</taxon>
        <taxon>Betaproteobacteria</taxon>
        <taxon>Burkholderiales</taxon>
        <taxon>Sphaerotilaceae</taxon>
        <taxon>Pseudaquabacterium</taxon>
    </lineage>
</organism>
<sequence>MHNVAIIGGGLAGLALAHSLHARQIDWVLFEARPRLGGRILTTTLANGQAVDLGPAWYWPDRHPSISRLVDDLGLDSVAQPDDGRVLLLDDPNRQPRALAFDAATGQLATGEDAPATPGSVHGGARRLTGGMSGLVQALSQALPPARLQQGQTLQRVTDHGSHVSLQLQDAQGRNTVLARRVVLCLPPRVAAERIGFEPALPADVLQAMQSTPTWMATAAKAAVPCGRAAWRDAGLAGNAWVTHPQAVLDEVYDASADPAGPAAQASALAGFVALGVAQRAQFSAGMPLLIDSQVGMLFGMEAEAGTPQLHDWATEPLTCSSLDLAQEALAGQHPPYGDAALQSALWQGRLWLGGSETARQGGGYLEGALASAGRLRRQLTEPVQSASNAPGAPATSTTSTVTPPAPALDEAALALALQAYTQRVQQGREEAFARYRQQLHQSLSQQQVAQLTQRALLGALESLYQEALADLASLPAPTHLVPVEAGRHALTPQVLQPFMGLADELLAEALRFNATSCALSNFPFEHRPDGEYVRVIRRDLAAAWQAFALDANQQLQQARA</sequence>
<dbReference type="PANTHER" id="PTHR43563">
    <property type="entry name" value="AMINE OXIDASE"/>
    <property type="match status" value="1"/>
</dbReference>
<dbReference type="InterPro" id="IPR002937">
    <property type="entry name" value="Amino_oxidase"/>
</dbReference>
<dbReference type="RefSeq" id="WP_341412358.1">
    <property type="nucleotide sequence ID" value="NZ_JBBUTH010000010.1"/>
</dbReference>
<feature type="region of interest" description="Disordered" evidence="2">
    <location>
        <begin position="377"/>
        <end position="404"/>
    </location>
</feature>
<comment type="caution">
    <text evidence="4">The sequence shown here is derived from an EMBL/GenBank/DDBJ whole genome shotgun (WGS) entry which is preliminary data.</text>
</comment>
<evidence type="ECO:0000256" key="2">
    <source>
        <dbReference type="SAM" id="MobiDB-lite"/>
    </source>
</evidence>
<feature type="domain" description="Amine oxidase" evidence="3">
    <location>
        <begin position="122"/>
        <end position="375"/>
    </location>
</feature>
<accession>A0ABU9CLD6</accession>
<feature type="compositionally biased region" description="Low complexity" evidence="2">
    <location>
        <begin position="386"/>
        <end position="404"/>
    </location>
</feature>
<dbReference type="Gene3D" id="3.50.50.60">
    <property type="entry name" value="FAD/NAD(P)-binding domain"/>
    <property type="match status" value="2"/>
</dbReference>
<dbReference type="SUPFAM" id="SSF54373">
    <property type="entry name" value="FAD-linked reductases, C-terminal domain"/>
    <property type="match status" value="1"/>
</dbReference>
<keyword evidence="5" id="KW-1185">Reference proteome</keyword>
<name>A0ABU9CLD6_9BURK</name>
<proteinExistence type="inferred from homology"/>
<dbReference type="InterPro" id="IPR050703">
    <property type="entry name" value="Flavin_MAO"/>
</dbReference>
<dbReference type="PANTHER" id="PTHR43563:SF1">
    <property type="entry name" value="AMINE OXIDASE [FLAVIN-CONTAINING] B"/>
    <property type="match status" value="1"/>
</dbReference>
<gene>
    <name evidence="4" type="ORF">AACH10_20445</name>
</gene>
<dbReference type="Proteomes" id="UP001365405">
    <property type="component" value="Unassembled WGS sequence"/>
</dbReference>
<evidence type="ECO:0000313" key="5">
    <source>
        <dbReference type="Proteomes" id="UP001365405"/>
    </source>
</evidence>
<dbReference type="Pfam" id="PF13450">
    <property type="entry name" value="NAD_binding_8"/>
    <property type="match status" value="1"/>
</dbReference>
<evidence type="ECO:0000259" key="3">
    <source>
        <dbReference type="Pfam" id="PF01593"/>
    </source>
</evidence>
<dbReference type="Pfam" id="PF01593">
    <property type="entry name" value="Amino_oxidase"/>
    <property type="match status" value="1"/>
</dbReference>
<comment type="similarity">
    <text evidence="1">Belongs to the flavin monoamine oxidase family.</text>
</comment>
<protein>
    <submittedName>
        <fullName evidence="4">FAD-dependent oxidoreductase</fullName>
    </submittedName>
</protein>
<dbReference type="InterPro" id="IPR036188">
    <property type="entry name" value="FAD/NAD-bd_sf"/>
</dbReference>
<dbReference type="EMBL" id="JBBUTH010000010">
    <property type="protein sequence ID" value="MEK8052631.1"/>
    <property type="molecule type" value="Genomic_DNA"/>
</dbReference>
<dbReference type="SUPFAM" id="SSF51905">
    <property type="entry name" value="FAD/NAD(P)-binding domain"/>
    <property type="match status" value="1"/>
</dbReference>
<evidence type="ECO:0000256" key="1">
    <source>
        <dbReference type="ARBA" id="ARBA00005995"/>
    </source>
</evidence>
<evidence type="ECO:0000313" key="4">
    <source>
        <dbReference type="EMBL" id="MEK8052631.1"/>
    </source>
</evidence>
<reference evidence="4 5" key="1">
    <citation type="submission" date="2024-04" db="EMBL/GenBank/DDBJ databases">
        <title>Novel species of the genus Ideonella isolated from streams.</title>
        <authorList>
            <person name="Lu H."/>
        </authorList>
    </citation>
    <scope>NUCLEOTIDE SEQUENCE [LARGE SCALE GENOMIC DNA]</scope>
    <source>
        <strain evidence="4 5">DXS22W</strain>
    </source>
</reference>